<accession>A0ABP8WVF3</accession>
<dbReference type="RefSeq" id="WP_345268435.1">
    <property type="nucleotide sequence ID" value="NZ_BAABIM010000004.1"/>
</dbReference>
<dbReference type="Proteomes" id="UP001500621">
    <property type="component" value="Unassembled WGS sequence"/>
</dbReference>
<protein>
    <recommendedName>
        <fullName evidence="1">AbiEi antitoxin N-terminal domain-containing protein</fullName>
    </recommendedName>
</protein>
<comment type="caution">
    <text evidence="2">The sequence shown here is derived from an EMBL/GenBank/DDBJ whole genome shotgun (WGS) entry which is preliminary data.</text>
</comment>
<dbReference type="EMBL" id="BAABIM010000004">
    <property type="protein sequence ID" value="GAA4694435.1"/>
    <property type="molecule type" value="Genomic_DNA"/>
</dbReference>
<dbReference type="InterPro" id="IPR025159">
    <property type="entry name" value="AbiEi_N"/>
</dbReference>
<name>A0ABP8WVF3_9ACTN</name>
<gene>
    <name evidence="2" type="ORF">GCM10023226_35780</name>
</gene>
<evidence type="ECO:0000313" key="3">
    <source>
        <dbReference type="Proteomes" id="UP001500621"/>
    </source>
</evidence>
<evidence type="ECO:0000259" key="1">
    <source>
        <dbReference type="Pfam" id="PF13338"/>
    </source>
</evidence>
<evidence type="ECO:0000313" key="2">
    <source>
        <dbReference type="EMBL" id="GAA4694435.1"/>
    </source>
</evidence>
<reference evidence="3" key="1">
    <citation type="journal article" date="2019" name="Int. J. Syst. Evol. Microbiol.">
        <title>The Global Catalogue of Microorganisms (GCM) 10K type strain sequencing project: providing services to taxonomists for standard genome sequencing and annotation.</title>
        <authorList>
            <consortium name="The Broad Institute Genomics Platform"/>
            <consortium name="The Broad Institute Genome Sequencing Center for Infectious Disease"/>
            <person name="Wu L."/>
            <person name="Ma J."/>
        </authorList>
    </citation>
    <scope>NUCLEOTIDE SEQUENCE [LARGE SCALE GENOMIC DNA]</scope>
    <source>
        <strain evidence="3">JCM 18127</strain>
    </source>
</reference>
<dbReference type="Pfam" id="PF13338">
    <property type="entry name" value="AbiEi_4"/>
    <property type="match status" value="1"/>
</dbReference>
<feature type="domain" description="AbiEi antitoxin N-terminal" evidence="1">
    <location>
        <begin position="17"/>
        <end position="52"/>
    </location>
</feature>
<keyword evidence="3" id="KW-1185">Reference proteome</keyword>
<organism evidence="2 3">
    <name type="scientific">Nocardioides nanhaiensis</name>
    <dbReference type="NCBI Taxonomy" id="1476871"/>
    <lineage>
        <taxon>Bacteria</taxon>
        <taxon>Bacillati</taxon>
        <taxon>Actinomycetota</taxon>
        <taxon>Actinomycetes</taxon>
        <taxon>Propionibacteriales</taxon>
        <taxon>Nocardioidaceae</taxon>
        <taxon>Nocardioides</taxon>
    </lineage>
</organism>
<proteinExistence type="predicted"/>
<sequence length="319" mass="35265">MDEPLRTWACDDLRETGVLLRRDLLTQGWHHRAIDKAVRDGSLARVRHGAYVSGPAWTRMSSEQRYVVQCRAVLQASKTSHVLSHTSAAAVYGVPLWGQDLTSVHVTRTDGLGGRHEAGVHQHCGRFEPADLAVVNGLPVMTPARTAVEVTLLGRVEPALVVVNHLLNTGLLTKPQLASRTVDFEQVPGSRITDLVIRLADARIASVGETRVDFLLFRNGLPRGTPQVPVTDERGRVVAVLDFAWPKLGVFLEFDGLVKYEQYLHPGERASDAVVREKRREDLVRRLTGWRCIRVVWSDLVNPAALIALLRSVLGARAA</sequence>